<keyword evidence="3" id="KW-1185">Reference proteome</keyword>
<proteinExistence type="predicted"/>
<gene>
    <name evidence="2" type="ORF">PRQG_00046</name>
</gene>
<accession>M1TW61</accession>
<evidence type="ECO:0000313" key="3">
    <source>
        <dbReference type="Proteomes" id="UP000204021"/>
    </source>
</evidence>
<dbReference type="Pfam" id="PF21703">
    <property type="entry name" value="Gp10A-like"/>
    <property type="match status" value="1"/>
</dbReference>
<feature type="domain" description="Capsid Gp10A/Gp10B-like" evidence="1">
    <location>
        <begin position="56"/>
        <end position="261"/>
    </location>
</feature>
<dbReference type="EMBL" id="HQ332140">
    <property type="protein sequence ID" value="AGG54649.1"/>
    <property type="molecule type" value="Genomic_DNA"/>
</dbReference>
<name>M1TW61_9CAUD</name>
<evidence type="ECO:0000313" key="2">
    <source>
        <dbReference type="EMBL" id="AGG54649.1"/>
    </source>
</evidence>
<dbReference type="Proteomes" id="UP000204021">
    <property type="component" value="Segment"/>
</dbReference>
<dbReference type="OrthoDB" id="4979at10239"/>
<sequence length="384" mass="40303">MTSSLTRAGQSNSTGDARALYLKLFSGEMFKGFQHNAIARDLVMKRTLKNGKSLQFIYTGHTKAEFHTPGNSILGNSDGAPPVAEKTITCDDLLISSAFVYELDETLAHYELRGEISKKIGYALAQKYDRLIFRSIAKGARLASPITKSGFVEPGGTQIRLTRSGVTNATAAYDSQCLIAGFYDAAAALDEKGVSTEGRVAVLNPRQYYELIQAVGSSGLVNRDVQGTALQGGEGIIEIAGIKIYKSMNIPFFGAYGTKYGSAGAANPGVTSPGNVGSFVGESTEDARSNQTGINNNYGNVSDFANSCGLVFQREAAGVVEAIGPQVQVTSGDVSVVYQGDVILGRLAMGADFLNPAACVEFLAGADAGSTGNAAFGDNYPTNA</sequence>
<dbReference type="InterPro" id="IPR049301">
    <property type="entry name" value="Capsid_Gp10A/Gp10B-like_dom"/>
</dbReference>
<reference evidence="2 3" key="1">
    <citation type="submission" date="2010-09" db="EMBL/GenBank/DDBJ databases">
        <title>The Genome Sequence of Prochlorococcus phage P-GSP1.</title>
        <authorList>
            <consortium name="The Broad Institute Genome Sequencing Platform"/>
            <person name="Henn M.R."/>
            <person name="Sullivan M.S."/>
            <person name="Osburne M.S."/>
            <person name="Levin J."/>
            <person name="Malboeuf C."/>
            <person name="Casali M."/>
            <person name="Russ C."/>
            <person name="Lennon N."/>
            <person name="Chapman S.B."/>
            <person name="Erlich R."/>
            <person name="Young S.K."/>
            <person name="Yandava C."/>
            <person name="Zeng Q."/>
            <person name="Alvarado L."/>
            <person name="Anderson S."/>
            <person name="Berlin A."/>
            <person name="Chen Z."/>
            <person name="Freedman E."/>
            <person name="Gellesch M."/>
            <person name="Goldberg J."/>
            <person name="Green L."/>
            <person name="Griggs A."/>
            <person name="Gujja S."/>
            <person name="Heilman E.R."/>
            <person name="Heiman D."/>
            <person name="Hollinger A."/>
            <person name="Howarth C."/>
            <person name="Larson L."/>
            <person name="Mehta T."/>
            <person name="Pearson M."/>
            <person name="Roberts A."/>
            <person name="Ryan E."/>
            <person name="Saif S."/>
            <person name="Shea T."/>
            <person name="Shenoy N."/>
            <person name="Sisk P."/>
            <person name="Stolte C."/>
            <person name="Sykes S."/>
            <person name="White J."/>
            <person name="Yu Q."/>
            <person name="Coleman M.L."/>
            <person name="Huang K.H."/>
            <person name="Weigele P.R."/>
            <person name="DeFrancesco A.S."/>
            <person name="Kern S.E."/>
            <person name="Thompson L.R."/>
            <person name="Fu R."/>
            <person name="Hombeck B."/>
            <person name="Chisholm S.W."/>
            <person name="Haas B."/>
            <person name="Nusbaum C."/>
            <person name="Birren B."/>
        </authorList>
    </citation>
    <scope>NUCLEOTIDE SEQUENCE [LARGE SCALE GENOMIC DNA]</scope>
    <source>
        <strain evidence="2 3">P-GSP1</strain>
    </source>
</reference>
<dbReference type="GeneID" id="15013691"/>
<dbReference type="KEGG" id="vg:15013691"/>
<evidence type="ECO:0000259" key="1">
    <source>
        <dbReference type="Pfam" id="PF21703"/>
    </source>
</evidence>
<protein>
    <recommendedName>
        <fullName evidence="1">Capsid Gp10A/Gp10B-like domain-containing protein</fullName>
    </recommendedName>
</protein>
<dbReference type="RefSeq" id="YP_007677710.1">
    <property type="nucleotide sequence ID" value="NC_020878.1"/>
</dbReference>
<organism evidence="2 3">
    <name type="scientific">Prochlorococcus phage P-GSP1</name>
    <dbReference type="NCBI Taxonomy" id="382262"/>
    <lineage>
        <taxon>Viruses</taxon>
        <taxon>Duplodnaviria</taxon>
        <taxon>Heunggongvirae</taxon>
        <taxon>Uroviricota</taxon>
        <taxon>Caudoviricetes</taxon>
        <taxon>Autographivirales</taxon>
        <taxon>Lingvirus</taxon>
        <taxon>Lingvirus PGSP1</taxon>
    </lineage>
</organism>